<evidence type="ECO:0000256" key="5">
    <source>
        <dbReference type="ARBA" id="ARBA00022989"/>
    </source>
</evidence>
<evidence type="ECO:0000313" key="10">
    <source>
        <dbReference type="Proteomes" id="UP001357733"/>
    </source>
</evidence>
<dbReference type="CDD" id="cd06261">
    <property type="entry name" value="TM_PBP2"/>
    <property type="match status" value="1"/>
</dbReference>
<gene>
    <name evidence="9" type="ORF">VLK81_09205</name>
</gene>
<feature type="transmembrane region" description="Helical" evidence="7">
    <location>
        <begin position="229"/>
        <end position="255"/>
    </location>
</feature>
<dbReference type="InterPro" id="IPR000515">
    <property type="entry name" value="MetI-like"/>
</dbReference>
<feature type="transmembrane region" description="Helical" evidence="7">
    <location>
        <begin position="103"/>
        <end position="125"/>
    </location>
</feature>
<evidence type="ECO:0000256" key="6">
    <source>
        <dbReference type="ARBA" id="ARBA00023136"/>
    </source>
</evidence>
<dbReference type="InterPro" id="IPR045621">
    <property type="entry name" value="BPD_transp_1_N"/>
</dbReference>
<sequence>MLKYILKRIGFMIVTLFVITVTTFYLMHTVPGDPLGKMAQRNLPPQVRANFEAKYGLNEPVHKQLFMFLKNFFTDGDLGESIIYPGMKVTSTIKKNAPISAKIGFSSLVVGVFIGILFGIIAALNRNRWPDYVIIFLAIVGVTVPSFVLAPLLQYVFSVKLKLLPAYGWGSKLSWVLPMIALSFGTIATYARYMRSSVLEVINSDYILTAEAKGVSYGGVIRKHVLRNAIIPSLTILGGQISGIFAGSFVIEKIFSIPGLGFYLVKSVSDMDFPMIVGTTVFFGFLFLVAQLVVDILYGIVDPRIKLSED</sequence>
<dbReference type="Pfam" id="PF19300">
    <property type="entry name" value="BPD_transp_1_N"/>
    <property type="match status" value="1"/>
</dbReference>
<evidence type="ECO:0000256" key="2">
    <source>
        <dbReference type="ARBA" id="ARBA00022448"/>
    </source>
</evidence>
<dbReference type="GO" id="GO:0005886">
    <property type="term" value="C:plasma membrane"/>
    <property type="evidence" value="ECO:0007669"/>
    <property type="project" value="UniProtKB-SubCell"/>
</dbReference>
<dbReference type="PROSITE" id="PS50928">
    <property type="entry name" value="ABC_TM1"/>
    <property type="match status" value="1"/>
</dbReference>
<dbReference type="PANTHER" id="PTHR30465">
    <property type="entry name" value="INNER MEMBRANE ABC TRANSPORTER"/>
    <property type="match status" value="1"/>
</dbReference>
<keyword evidence="10" id="KW-1185">Reference proteome</keyword>
<keyword evidence="2 7" id="KW-0813">Transport</keyword>
<feature type="transmembrane region" description="Helical" evidence="7">
    <location>
        <begin position="173"/>
        <end position="191"/>
    </location>
</feature>
<dbReference type="PANTHER" id="PTHR30465:SF74">
    <property type="entry name" value="OLIGOPEPTIDE TRANSPORT SYSTEM PERMEASE PROTEIN OPPB"/>
    <property type="match status" value="1"/>
</dbReference>
<dbReference type="EMBL" id="JAYKOT010000003">
    <property type="protein sequence ID" value="MEB3430159.1"/>
    <property type="molecule type" value="Genomic_DNA"/>
</dbReference>
<comment type="caution">
    <text evidence="9">The sequence shown here is derived from an EMBL/GenBank/DDBJ whole genome shotgun (WGS) entry which is preliminary data.</text>
</comment>
<comment type="subcellular location">
    <subcellularLocation>
        <location evidence="1 7">Cell membrane</location>
        <topology evidence="1 7">Multi-pass membrane protein</topology>
    </subcellularLocation>
</comment>
<dbReference type="Proteomes" id="UP001357733">
    <property type="component" value="Unassembled WGS sequence"/>
</dbReference>
<keyword evidence="6 7" id="KW-0472">Membrane</keyword>
<name>A0AAW9MSK6_9FIRM</name>
<feature type="transmembrane region" description="Helical" evidence="7">
    <location>
        <begin position="9"/>
        <end position="28"/>
    </location>
</feature>
<proteinExistence type="inferred from homology"/>
<evidence type="ECO:0000313" key="9">
    <source>
        <dbReference type="EMBL" id="MEB3430159.1"/>
    </source>
</evidence>
<keyword evidence="3" id="KW-1003">Cell membrane</keyword>
<dbReference type="Gene3D" id="1.10.3720.10">
    <property type="entry name" value="MetI-like"/>
    <property type="match status" value="1"/>
</dbReference>
<keyword evidence="5 7" id="KW-1133">Transmembrane helix</keyword>
<evidence type="ECO:0000256" key="3">
    <source>
        <dbReference type="ARBA" id="ARBA00022475"/>
    </source>
</evidence>
<dbReference type="Pfam" id="PF00528">
    <property type="entry name" value="BPD_transp_1"/>
    <property type="match status" value="1"/>
</dbReference>
<keyword evidence="4 7" id="KW-0812">Transmembrane</keyword>
<evidence type="ECO:0000256" key="4">
    <source>
        <dbReference type="ARBA" id="ARBA00022692"/>
    </source>
</evidence>
<dbReference type="RefSeq" id="WP_324620343.1">
    <property type="nucleotide sequence ID" value="NZ_JAYKOT010000003.1"/>
</dbReference>
<evidence type="ECO:0000259" key="8">
    <source>
        <dbReference type="PROSITE" id="PS50928"/>
    </source>
</evidence>
<dbReference type="SUPFAM" id="SSF161098">
    <property type="entry name" value="MetI-like"/>
    <property type="match status" value="1"/>
</dbReference>
<feature type="transmembrane region" description="Helical" evidence="7">
    <location>
        <begin position="132"/>
        <end position="153"/>
    </location>
</feature>
<dbReference type="InterPro" id="IPR035906">
    <property type="entry name" value="MetI-like_sf"/>
</dbReference>
<accession>A0AAW9MSK6</accession>
<protein>
    <submittedName>
        <fullName evidence="9">ABC transporter permease</fullName>
    </submittedName>
</protein>
<evidence type="ECO:0000256" key="1">
    <source>
        <dbReference type="ARBA" id="ARBA00004651"/>
    </source>
</evidence>
<feature type="transmembrane region" description="Helical" evidence="7">
    <location>
        <begin position="275"/>
        <end position="301"/>
    </location>
</feature>
<organism evidence="9 10">
    <name type="scientific">Citroniella saccharovorans</name>
    <dbReference type="NCBI Taxonomy" id="2053367"/>
    <lineage>
        <taxon>Bacteria</taxon>
        <taxon>Bacillati</taxon>
        <taxon>Bacillota</taxon>
        <taxon>Tissierellia</taxon>
        <taxon>Tissierellales</taxon>
        <taxon>Peptoniphilaceae</taxon>
        <taxon>Citroniella</taxon>
    </lineage>
</organism>
<feature type="domain" description="ABC transmembrane type-1" evidence="8">
    <location>
        <begin position="97"/>
        <end position="298"/>
    </location>
</feature>
<dbReference type="AlphaFoldDB" id="A0AAW9MSK6"/>
<comment type="similarity">
    <text evidence="7">Belongs to the binding-protein-dependent transport system permease family.</text>
</comment>
<dbReference type="GO" id="GO:0055085">
    <property type="term" value="P:transmembrane transport"/>
    <property type="evidence" value="ECO:0007669"/>
    <property type="project" value="InterPro"/>
</dbReference>
<reference evidence="9 10" key="1">
    <citation type="submission" date="2024-01" db="EMBL/GenBank/DDBJ databases">
        <title>Complete genome sequence of Citroniella saccharovorans strain M6.X9, isolated from human fecal sample.</title>
        <authorList>
            <person name="Cheng G."/>
            <person name="Westerholm M."/>
            <person name="Schnurer A."/>
        </authorList>
    </citation>
    <scope>NUCLEOTIDE SEQUENCE [LARGE SCALE GENOMIC DNA]</scope>
    <source>
        <strain evidence="9 10">DSM 29873</strain>
    </source>
</reference>
<evidence type="ECO:0000256" key="7">
    <source>
        <dbReference type="RuleBase" id="RU363032"/>
    </source>
</evidence>